<evidence type="ECO:0008006" key="3">
    <source>
        <dbReference type="Google" id="ProtNLM"/>
    </source>
</evidence>
<name>A0A1Z5JWI6_FISSO</name>
<gene>
    <name evidence="1" type="ORF">FisN_2Lu025</name>
</gene>
<evidence type="ECO:0000313" key="1">
    <source>
        <dbReference type="EMBL" id="GAX18403.1"/>
    </source>
</evidence>
<sequence length="72" mass="8457">MPPFQEDERKCQKYACALQDCLAKQRHIVNDPVEVCRMHFDSHQRCMENARSKNETIKKYLVSQSGMVTPKE</sequence>
<proteinExistence type="predicted"/>
<keyword evidence="2" id="KW-1185">Reference proteome</keyword>
<evidence type="ECO:0000313" key="2">
    <source>
        <dbReference type="Proteomes" id="UP000198406"/>
    </source>
</evidence>
<dbReference type="EMBL" id="BDSP01000130">
    <property type="protein sequence ID" value="GAX18403.1"/>
    <property type="molecule type" value="Genomic_DNA"/>
</dbReference>
<dbReference type="InParanoid" id="A0A1Z5JWI6"/>
<comment type="caution">
    <text evidence="1">The sequence shown here is derived from an EMBL/GenBank/DDBJ whole genome shotgun (WGS) entry which is preliminary data.</text>
</comment>
<organism evidence="1 2">
    <name type="scientific">Fistulifera solaris</name>
    <name type="common">Oleaginous diatom</name>
    <dbReference type="NCBI Taxonomy" id="1519565"/>
    <lineage>
        <taxon>Eukaryota</taxon>
        <taxon>Sar</taxon>
        <taxon>Stramenopiles</taxon>
        <taxon>Ochrophyta</taxon>
        <taxon>Bacillariophyta</taxon>
        <taxon>Bacillariophyceae</taxon>
        <taxon>Bacillariophycidae</taxon>
        <taxon>Naviculales</taxon>
        <taxon>Naviculaceae</taxon>
        <taxon>Fistulifera</taxon>
    </lineage>
</organism>
<dbReference type="Gene3D" id="1.10.287.1130">
    <property type="entry name" value="CytochromE C oxidase copper chaperone"/>
    <property type="match status" value="1"/>
</dbReference>
<reference evidence="1 2" key="1">
    <citation type="journal article" date="2015" name="Plant Cell">
        <title>Oil accumulation by the oleaginous diatom Fistulifera solaris as revealed by the genome and transcriptome.</title>
        <authorList>
            <person name="Tanaka T."/>
            <person name="Maeda Y."/>
            <person name="Veluchamy A."/>
            <person name="Tanaka M."/>
            <person name="Abida H."/>
            <person name="Marechal E."/>
            <person name="Bowler C."/>
            <person name="Muto M."/>
            <person name="Sunaga Y."/>
            <person name="Tanaka M."/>
            <person name="Yoshino T."/>
            <person name="Taniguchi T."/>
            <person name="Fukuda Y."/>
            <person name="Nemoto M."/>
            <person name="Matsumoto M."/>
            <person name="Wong P.S."/>
            <person name="Aburatani S."/>
            <person name="Fujibuchi W."/>
        </authorList>
    </citation>
    <scope>NUCLEOTIDE SEQUENCE [LARGE SCALE GENOMIC DNA]</scope>
    <source>
        <strain evidence="1 2">JPCC DA0580</strain>
    </source>
</reference>
<protein>
    <recommendedName>
        <fullName evidence="3">COX assembly mitochondrial protein</fullName>
    </recommendedName>
</protein>
<dbReference type="AlphaFoldDB" id="A0A1Z5JWI6"/>
<accession>A0A1Z5JWI6</accession>
<dbReference type="Proteomes" id="UP000198406">
    <property type="component" value="Unassembled WGS sequence"/>
</dbReference>
<dbReference type="OrthoDB" id="13601at2759"/>